<evidence type="ECO:0000256" key="2">
    <source>
        <dbReference type="ARBA" id="ARBA00022723"/>
    </source>
</evidence>
<reference evidence="8" key="1">
    <citation type="submission" date="2020-08" db="EMBL/GenBank/DDBJ databases">
        <title>Multicomponent nature underlies the extraordinary mechanical properties of spider dragline silk.</title>
        <authorList>
            <person name="Kono N."/>
            <person name="Nakamura H."/>
            <person name="Mori M."/>
            <person name="Yoshida Y."/>
            <person name="Ohtoshi R."/>
            <person name="Malay A.D."/>
            <person name="Moran D.A.P."/>
            <person name="Tomita M."/>
            <person name="Numata K."/>
            <person name="Arakawa K."/>
        </authorList>
    </citation>
    <scope>NUCLEOTIDE SEQUENCE</scope>
</reference>
<dbReference type="Pfam" id="PF00249">
    <property type="entry name" value="Myb_DNA-binding"/>
    <property type="match status" value="1"/>
</dbReference>
<evidence type="ECO:0000259" key="6">
    <source>
        <dbReference type="PROSITE" id="PS50090"/>
    </source>
</evidence>
<evidence type="ECO:0000256" key="5">
    <source>
        <dbReference type="PROSITE-ProRule" id="PRU00228"/>
    </source>
</evidence>
<dbReference type="Pfam" id="PF00569">
    <property type="entry name" value="ZZ"/>
    <property type="match status" value="1"/>
</dbReference>
<keyword evidence="3 5" id="KW-0863">Zinc-finger</keyword>
<dbReference type="CDD" id="cd00167">
    <property type="entry name" value="SANT"/>
    <property type="match status" value="1"/>
</dbReference>
<comment type="subcellular location">
    <subcellularLocation>
        <location evidence="1">Nucleus</location>
    </subcellularLocation>
</comment>
<dbReference type="InterPro" id="IPR001005">
    <property type="entry name" value="SANT/Myb"/>
</dbReference>
<protein>
    <submittedName>
        <fullName evidence="8">ZZ-type zinc finger-containing protein 3</fullName>
    </submittedName>
</protein>
<dbReference type="Gene3D" id="3.30.60.90">
    <property type="match status" value="1"/>
</dbReference>
<dbReference type="SUPFAM" id="SSF46689">
    <property type="entry name" value="Homeodomain-like"/>
    <property type="match status" value="1"/>
</dbReference>
<proteinExistence type="predicted"/>
<comment type="caution">
    <text evidence="8">The sequence shown here is derived from an EMBL/GenBank/DDBJ whole genome shotgun (WGS) entry which is preliminary data.</text>
</comment>
<dbReference type="PROSITE" id="PS50135">
    <property type="entry name" value="ZF_ZZ_2"/>
    <property type="match status" value="1"/>
</dbReference>
<gene>
    <name evidence="8" type="primary">ZZZ3</name>
    <name evidence="8" type="ORF">NPIL_15381</name>
</gene>
<organism evidence="8 9">
    <name type="scientific">Nephila pilipes</name>
    <name type="common">Giant wood spider</name>
    <name type="synonym">Nephila maculata</name>
    <dbReference type="NCBI Taxonomy" id="299642"/>
    <lineage>
        <taxon>Eukaryota</taxon>
        <taxon>Metazoa</taxon>
        <taxon>Ecdysozoa</taxon>
        <taxon>Arthropoda</taxon>
        <taxon>Chelicerata</taxon>
        <taxon>Arachnida</taxon>
        <taxon>Araneae</taxon>
        <taxon>Araneomorphae</taxon>
        <taxon>Entelegynae</taxon>
        <taxon>Araneoidea</taxon>
        <taxon>Nephilidae</taxon>
        <taxon>Nephila</taxon>
    </lineage>
</organism>
<evidence type="ECO:0000313" key="9">
    <source>
        <dbReference type="Proteomes" id="UP000887013"/>
    </source>
</evidence>
<evidence type="ECO:0000256" key="1">
    <source>
        <dbReference type="ARBA" id="ARBA00004123"/>
    </source>
</evidence>
<dbReference type="GO" id="GO:0005634">
    <property type="term" value="C:nucleus"/>
    <property type="evidence" value="ECO:0007669"/>
    <property type="project" value="UniProtKB-SubCell"/>
</dbReference>
<evidence type="ECO:0000259" key="7">
    <source>
        <dbReference type="PROSITE" id="PS50135"/>
    </source>
</evidence>
<dbReference type="SMART" id="SM00717">
    <property type="entry name" value="SANT"/>
    <property type="match status" value="1"/>
</dbReference>
<evidence type="ECO:0000256" key="3">
    <source>
        <dbReference type="ARBA" id="ARBA00022771"/>
    </source>
</evidence>
<accession>A0A8X6U808</accession>
<keyword evidence="9" id="KW-1185">Reference proteome</keyword>
<evidence type="ECO:0000313" key="8">
    <source>
        <dbReference type="EMBL" id="GFT90956.1"/>
    </source>
</evidence>
<keyword evidence="4" id="KW-0862">Zinc</keyword>
<dbReference type="GO" id="GO:0008270">
    <property type="term" value="F:zinc ion binding"/>
    <property type="evidence" value="ECO:0007669"/>
    <property type="project" value="UniProtKB-KW"/>
</dbReference>
<dbReference type="PANTHER" id="PTHR22705:SF0">
    <property type="entry name" value="ZZ-TYPE ZINC FINGER-CONTAINING PROTEIN 3"/>
    <property type="match status" value="1"/>
</dbReference>
<dbReference type="GO" id="GO:0070461">
    <property type="term" value="C:SAGA-type complex"/>
    <property type="evidence" value="ECO:0007669"/>
    <property type="project" value="UniProtKB-ARBA"/>
</dbReference>
<name>A0A8X6U808_NEPPI</name>
<keyword evidence="2" id="KW-0479">Metal-binding</keyword>
<dbReference type="Proteomes" id="UP000887013">
    <property type="component" value="Unassembled WGS sequence"/>
</dbReference>
<dbReference type="InterPro" id="IPR043145">
    <property type="entry name" value="Znf_ZZ_sf"/>
</dbReference>
<dbReference type="SMART" id="SM00291">
    <property type="entry name" value="ZnF_ZZ"/>
    <property type="match status" value="1"/>
</dbReference>
<dbReference type="SUPFAM" id="SSF57850">
    <property type="entry name" value="RING/U-box"/>
    <property type="match status" value="1"/>
</dbReference>
<dbReference type="OrthoDB" id="20473at2759"/>
<dbReference type="InterPro" id="IPR037830">
    <property type="entry name" value="ZZZ3"/>
</dbReference>
<feature type="domain" description="Myb-like" evidence="6">
    <location>
        <begin position="208"/>
        <end position="257"/>
    </location>
</feature>
<feature type="domain" description="ZZ-type" evidence="7">
    <location>
        <begin position="349"/>
        <end position="408"/>
    </location>
</feature>
<evidence type="ECO:0000256" key="4">
    <source>
        <dbReference type="ARBA" id="ARBA00022833"/>
    </source>
</evidence>
<dbReference type="AlphaFoldDB" id="A0A8X6U808"/>
<dbReference type="PROSITE" id="PS50090">
    <property type="entry name" value="MYB_LIKE"/>
    <property type="match status" value="1"/>
</dbReference>
<dbReference type="Gene3D" id="1.10.10.60">
    <property type="entry name" value="Homeodomain-like"/>
    <property type="match status" value="1"/>
</dbReference>
<dbReference type="EMBL" id="BMAW01074179">
    <property type="protein sequence ID" value="GFT90956.1"/>
    <property type="molecule type" value="Genomic_DNA"/>
</dbReference>
<dbReference type="InterPro" id="IPR000433">
    <property type="entry name" value="Znf_ZZ"/>
</dbReference>
<dbReference type="PANTHER" id="PTHR22705">
    <property type="entry name" value="ZINC FINGER, ZZ DOMAIN CONTAINING 3"/>
    <property type="match status" value="1"/>
</dbReference>
<sequence length="433" mass="50258">MDSNTLNETEDSFINVDAHNFVPLEKDTPLSTERVVTHDYVPGEKETPVITEKVALSNKEMVEILNDHENKPPKIDYDCIGEFCFESDQLALKGNNDYKKLLEAIVILEAQRAQAVKDIERLVKIKEEALADPFEFLARMQRKEKMNFPVPQKIHSVPVIDWSKYALSGNPAAFGRRQMNLQKQMAQEFSRNNARAKLNLLNTENNQSWSAEEQKKLKELLVEFPPEDVEVHRWEKIANILGTRTPFEVASRVHKYYSILSQDHKISLGKIPDLIFLQKHWHNENTENNRFHDWQHNSTENTVDAQLDVSDEEDINCDKHNTANYQELINMKKLLREKILEESSSLVQHFGYKCCHCKADPIIGIRWHCTECQPPLSIDFCDDCSQSAYETDLHKTNHHLEKVYGSKGFLDREYMQCLGSNYNYLDPNYMPAT</sequence>
<dbReference type="InterPro" id="IPR009057">
    <property type="entry name" value="Homeodomain-like_sf"/>
</dbReference>